<dbReference type="GO" id="GO:0005615">
    <property type="term" value="C:extracellular space"/>
    <property type="evidence" value="ECO:0007669"/>
    <property type="project" value="TreeGrafter"/>
</dbReference>
<reference evidence="6 7" key="1">
    <citation type="journal article" date="2023" name="Arcadia Sci">
        <title>De novo assembly of a long-read Amblyomma americanum tick genome.</title>
        <authorList>
            <person name="Chou S."/>
            <person name="Poskanzer K.E."/>
            <person name="Rollins M."/>
            <person name="Thuy-Boun P.S."/>
        </authorList>
    </citation>
    <scope>NUCLEOTIDE SEQUENCE [LARGE SCALE GENOMIC DNA]</scope>
    <source>
        <strain evidence="6">F_SG_1</strain>
        <tissue evidence="6">Salivary glands</tissue>
    </source>
</reference>
<dbReference type="InterPro" id="IPR020901">
    <property type="entry name" value="Prtase_inh_Kunz-CS"/>
</dbReference>
<dbReference type="CDD" id="cd00109">
    <property type="entry name" value="Kunitz-type"/>
    <property type="match status" value="2"/>
</dbReference>
<accession>A0AAQ4E8J0</accession>
<comment type="caution">
    <text evidence="6">The sequence shown here is derived from an EMBL/GenBank/DDBJ whole genome shotgun (WGS) entry which is preliminary data.</text>
</comment>
<dbReference type="SMART" id="SM00131">
    <property type="entry name" value="KU"/>
    <property type="match status" value="2"/>
</dbReference>
<evidence type="ECO:0000256" key="4">
    <source>
        <dbReference type="ARBA" id="ARBA00023157"/>
    </source>
</evidence>
<dbReference type="PANTHER" id="PTHR10083:SF328">
    <property type="entry name" value="TISSUE FACTOR PATHWAY INHIBITOR"/>
    <property type="match status" value="1"/>
</dbReference>
<keyword evidence="3" id="KW-0722">Serine protease inhibitor</keyword>
<organism evidence="6 7">
    <name type="scientific">Amblyomma americanum</name>
    <name type="common">Lone star tick</name>
    <dbReference type="NCBI Taxonomy" id="6943"/>
    <lineage>
        <taxon>Eukaryota</taxon>
        <taxon>Metazoa</taxon>
        <taxon>Ecdysozoa</taxon>
        <taxon>Arthropoda</taxon>
        <taxon>Chelicerata</taxon>
        <taxon>Arachnida</taxon>
        <taxon>Acari</taxon>
        <taxon>Parasitiformes</taxon>
        <taxon>Ixodida</taxon>
        <taxon>Ixodoidea</taxon>
        <taxon>Ixodidae</taxon>
        <taxon>Amblyomminae</taxon>
        <taxon>Amblyomma</taxon>
    </lineage>
</organism>
<dbReference type="SUPFAM" id="SSF57362">
    <property type="entry name" value="BPTI-like"/>
    <property type="match status" value="2"/>
</dbReference>
<evidence type="ECO:0000313" key="6">
    <source>
        <dbReference type="EMBL" id="KAK8770983.1"/>
    </source>
</evidence>
<keyword evidence="2" id="KW-0677">Repeat</keyword>
<feature type="domain" description="BPTI/Kunitz inhibitor" evidence="5">
    <location>
        <begin position="127"/>
        <end position="177"/>
    </location>
</feature>
<name>A0AAQ4E8J0_AMBAM</name>
<dbReference type="PANTHER" id="PTHR10083">
    <property type="entry name" value="KUNITZ-TYPE PROTEASE INHIBITOR-RELATED"/>
    <property type="match status" value="1"/>
</dbReference>
<evidence type="ECO:0000256" key="1">
    <source>
        <dbReference type="ARBA" id="ARBA00022690"/>
    </source>
</evidence>
<evidence type="ECO:0000256" key="3">
    <source>
        <dbReference type="ARBA" id="ARBA00022900"/>
    </source>
</evidence>
<dbReference type="FunFam" id="4.10.410.10:FF:000021">
    <property type="entry name" value="Serine protease inhibitor, putative"/>
    <property type="match status" value="1"/>
</dbReference>
<evidence type="ECO:0000259" key="5">
    <source>
        <dbReference type="PROSITE" id="PS50279"/>
    </source>
</evidence>
<dbReference type="InterPro" id="IPR002223">
    <property type="entry name" value="Kunitz_BPTI"/>
</dbReference>
<keyword evidence="1" id="KW-0646">Protease inhibitor</keyword>
<gene>
    <name evidence="6" type="ORF">V5799_025773</name>
</gene>
<dbReference type="GO" id="GO:0004867">
    <property type="term" value="F:serine-type endopeptidase inhibitor activity"/>
    <property type="evidence" value="ECO:0007669"/>
    <property type="project" value="UniProtKB-KW"/>
</dbReference>
<protein>
    <recommendedName>
        <fullName evidence="5">BPTI/Kunitz inhibitor domain-containing protein</fullName>
    </recommendedName>
</protein>
<dbReference type="PRINTS" id="PR00759">
    <property type="entry name" value="BASICPTASE"/>
</dbReference>
<dbReference type="Proteomes" id="UP001321473">
    <property type="component" value="Unassembled WGS sequence"/>
</dbReference>
<dbReference type="PROSITE" id="PS50279">
    <property type="entry name" value="BPTI_KUNITZ_2"/>
    <property type="match status" value="2"/>
</dbReference>
<sequence>MVKIITYSAFQCCSEQGQLDIVCLLPNETGPCFGYFPRYYYNSTSKTCEQFIYGGCQSNGNNFETVEECKKKCPVCIETKILLKSIGRAAVCFTRNLFLAVSPESKSSDVAEAFDLPVWPLSTPEECTYPADAGPCDAYMKRFFYNTLTKSCEEFIYGGCGGNANNFRTFTDCDNKCKKIIGLIPRS</sequence>
<dbReference type="FunFam" id="4.10.410.10:FF:000004">
    <property type="entry name" value="Tissue factor pathway inhibitor"/>
    <property type="match status" value="1"/>
</dbReference>
<dbReference type="Pfam" id="PF00014">
    <property type="entry name" value="Kunitz_BPTI"/>
    <property type="match status" value="2"/>
</dbReference>
<evidence type="ECO:0000256" key="2">
    <source>
        <dbReference type="ARBA" id="ARBA00022737"/>
    </source>
</evidence>
<keyword evidence="7" id="KW-1185">Reference proteome</keyword>
<evidence type="ECO:0000313" key="7">
    <source>
        <dbReference type="Proteomes" id="UP001321473"/>
    </source>
</evidence>
<dbReference type="Gene3D" id="4.10.410.10">
    <property type="entry name" value="Pancreatic trypsin inhibitor Kunitz domain"/>
    <property type="match status" value="2"/>
</dbReference>
<dbReference type="EMBL" id="JARKHS020020301">
    <property type="protein sequence ID" value="KAK8770983.1"/>
    <property type="molecule type" value="Genomic_DNA"/>
</dbReference>
<dbReference type="InterPro" id="IPR036880">
    <property type="entry name" value="Kunitz_BPTI_sf"/>
</dbReference>
<dbReference type="PROSITE" id="PS00280">
    <property type="entry name" value="BPTI_KUNITZ_1"/>
    <property type="match status" value="2"/>
</dbReference>
<keyword evidence="4" id="KW-1015">Disulfide bond</keyword>
<dbReference type="InterPro" id="IPR050098">
    <property type="entry name" value="TFPI/VKTCI-like"/>
</dbReference>
<dbReference type="AlphaFoldDB" id="A0AAQ4E8J0"/>
<proteinExistence type="predicted"/>
<feature type="domain" description="BPTI/Kunitz inhibitor" evidence="5">
    <location>
        <begin position="23"/>
        <end position="73"/>
    </location>
</feature>